<dbReference type="Gene3D" id="3.40.50.1000">
    <property type="entry name" value="HAD superfamily/HAD-like"/>
    <property type="match status" value="1"/>
</dbReference>
<accession>A0ABP3KE81</accession>
<dbReference type="SFLD" id="SFLDS00003">
    <property type="entry name" value="Haloacid_Dehalogenase"/>
    <property type="match status" value="1"/>
</dbReference>
<dbReference type="Proteomes" id="UP001500713">
    <property type="component" value="Unassembled WGS sequence"/>
</dbReference>
<dbReference type="SFLD" id="SFLDG01140">
    <property type="entry name" value="C2.B:_Phosphomannomutase_and_P"/>
    <property type="match status" value="1"/>
</dbReference>
<dbReference type="EMBL" id="BAAAEM010000002">
    <property type="protein sequence ID" value="GAA0477657.1"/>
    <property type="molecule type" value="Genomic_DNA"/>
</dbReference>
<proteinExistence type="predicted"/>
<reference evidence="5" key="1">
    <citation type="journal article" date="2019" name="Int. J. Syst. Evol. Microbiol.">
        <title>The Global Catalogue of Microorganisms (GCM) 10K type strain sequencing project: providing services to taxonomists for standard genome sequencing and annotation.</title>
        <authorList>
            <consortium name="The Broad Institute Genomics Platform"/>
            <consortium name="The Broad Institute Genome Sequencing Center for Infectious Disease"/>
            <person name="Wu L."/>
            <person name="Ma J."/>
        </authorList>
    </citation>
    <scope>NUCLEOTIDE SEQUENCE [LARGE SCALE GENOMIC DNA]</scope>
    <source>
        <strain evidence="5">JCM 14162</strain>
    </source>
</reference>
<keyword evidence="3" id="KW-0460">Magnesium</keyword>
<protein>
    <submittedName>
        <fullName evidence="4">Mannosyl-3-phosphoglycerate phosphatase-related protein</fullName>
    </submittedName>
</protein>
<evidence type="ECO:0000256" key="3">
    <source>
        <dbReference type="ARBA" id="ARBA00022842"/>
    </source>
</evidence>
<name>A0ABP3KE81_9SPHN</name>
<evidence type="ECO:0000313" key="4">
    <source>
        <dbReference type="EMBL" id="GAA0477657.1"/>
    </source>
</evidence>
<gene>
    <name evidence="4" type="ORF">GCM10009096_19440</name>
</gene>
<dbReference type="PANTHER" id="PTHR10000">
    <property type="entry name" value="PHOSPHOSERINE PHOSPHATASE"/>
    <property type="match status" value="1"/>
</dbReference>
<evidence type="ECO:0000313" key="5">
    <source>
        <dbReference type="Proteomes" id="UP001500713"/>
    </source>
</evidence>
<dbReference type="InterPro" id="IPR006379">
    <property type="entry name" value="HAD-SF_hydro_IIB"/>
</dbReference>
<dbReference type="SUPFAM" id="SSF56784">
    <property type="entry name" value="HAD-like"/>
    <property type="match status" value="1"/>
</dbReference>
<dbReference type="NCBIfam" id="TIGR01484">
    <property type="entry name" value="HAD-SF-IIB"/>
    <property type="match status" value="1"/>
</dbReference>
<sequence length="278" mass="29943">MPQSFPDVLIFTDLDGTLLDHHNYSAVPANLLIEQIQTQLNVQVIPVTSKTRAELELMEELRVLCAAPAVFENGSVVGGADRFPFFRSGQSPTLVLGVSYQEILNRIASLPASLRKHIQGFNDMSVAEIADSTGLSIDSARAAKQREATEPFLWSGSNSEMSELQSTMNAAGIKIQQGGRFFHFTGEATKIFAVQQVLEAYQKSNPQTSYVTIALGDGPNDLKMIEAADHGVIMPNPDGAAISSNKAHVQVASAPGPKGWVASVSQILDELGFNVPDF</sequence>
<comment type="caution">
    <text evidence="4">The sequence shown here is derived from an EMBL/GenBank/DDBJ whole genome shotgun (WGS) entry which is preliminary data.</text>
</comment>
<evidence type="ECO:0000256" key="1">
    <source>
        <dbReference type="ARBA" id="ARBA00022723"/>
    </source>
</evidence>
<keyword evidence="5" id="KW-1185">Reference proteome</keyword>
<dbReference type="Gene3D" id="3.30.980.20">
    <property type="entry name" value="Putative mannosyl-3-phosphoglycerate phosphatase, domain 2"/>
    <property type="match status" value="1"/>
</dbReference>
<organism evidence="4 5">
    <name type="scientific">Parasphingorhabdus litoris</name>
    <dbReference type="NCBI Taxonomy" id="394733"/>
    <lineage>
        <taxon>Bacteria</taxon>
        <taxon>Pseudomonadati</taxon>
        <taxon>Pseudomonadota</taxon>
        <taxon>Alphaproteobacteria</taxon>
        <taxon>Sphingomonadales</taxon>
        <taxon>Sphingomonadaceae</taxon>
        <taxon>Parasphingorhabdus</taxon>
    </lineage>
</organism>
<dbReference type="InterPro" id="IPR023214">
    <property type="entry name" value="HAD_sf"/>
</dbReference>
<dbReference type="InterPro" id="IPR036412">
    <property type="entry name" value="HAD-like_sf"/>
</dbReference>
<dbReference type="PANTHER" id="PTHR10000:SF8">
    <property type="entry name" value="HAD SUPERFAMILY HYDROLASE-LIKE, TYPE 3"/>
    <property type="match status" value="1"/>
</dbReference>
<dbReference type="InterPro" id="IPR006381">
    <property type="entry name" value="HAD-SF-IIB-MPGP"/>
</dbReference>
<dbReference type="RefSeq" id="WP_229954729.1">
    <property type="nucleotide sequence ID" value="NZ_BAAAEM010000002.1"/>
</dbReference>
<keyword evidence="1" id="KW-0479">Metal-binding</keyword>
<dbReference type="Pfam" id="PF08282">
    <property type="entry name" value="Hydrolase_3"/>
    <property type="match status" value="1"/>
</dbReference>
<keyword evidence="2" id="KW-0378">Hydrolase</keyword>
<dbReference type="NCBIfam" id="TIGR01486">
    <property type="entry name" value="HAD-SF-IIB-MPGP"/>
    <property type="match status" value="1"/>
</dbReference>
<evidence type="ECO:0000256" key="2">
    <source>
        <dbReference type="ARBA" id="ARBA00022801"/>
    </source>
</evidence>
<dbReference type="SFLD" id="SFLDG01142">
    <property type="entry name" value="C2.B.2:_Mannosyl-3-phosphoglyc"/>
    <property type="match status" value="1"/>
</dbReference>